<dbReference type="Proteomes" id="UP001223520">
    <property type="component" value="Chromosome"/>
</dbReference>
<protein>
    <submittedName>
        <fullName evidence="2">NYN domain-containing protein</fullName>
    </submittedName>
</protein>
<dbReference type="PANTHER" id="PTHR35458">
    <property type="entry name" value="SLR0755 PROTEIN"/>
    <property type="match status" value="1"/>
</dbReference>
<dbReference type="CDD" id="cd10911">
    <property type="entry name" value="PIN_LabA"/>
    <property type="match status" value="1"/>
</dbReference>
<dbReference type="InterPro" id="IPR021139">
    <property type="entry name" value="NYN"/>
</dbReference>
<accession>A0AAJ6NP99</accession>
<sequence>MTINTFPKTKNAYKRLEEETNLQGKILIRNGIKSEDPKKNEPKAENLIINDLNRGRVAIFIDGVNLFHAALQLGIEIDYLKLLCRLTAGSRLLRAFFYTTIDVSRQTTMRPRSNEKQQGFLFWMRRNGYRVFTKEVQSVDNSKDNSKKSNLNVEIAVDMITLAPHYDTAILVSGDGDLAYAVNAVTSTGSRVELVSLRTMTSDSLIDVADYFVDLDSIKQYIQKDSHPGYNYRAMSNSKL</sequence>
<gene>
    <name evidence="2" type="ORF">QI031_19065</name>
</gene>
<dbReference type="AlphaFoldDB" id="A0AAJ6NP99"/>
<dbReference type="RefSeq" id="WP_281481227.1">
    <property type="nucleotide sequence ID" value="NZ_CP124543.1"/>
</dbReference>
<dbReference type="KEGG" id="hbq:QI031_19065"/>
<evidence type="ECO:0000259" key="1">
    <source>
        <dbReference type="Pfam" id="PF01936"/>
    </source>
</evidence>
<organism evidence="2 3">
    <name type="scientific">Halotia branconii CENA392</name>
    <dbReference type="NCBI Taxonomy" id="1539056"/>
    <lineage>
        <taxon>Bacteria</taxon>
        <taxon>Bacillati</taxon>
        <taxon>Cyanobacteriota</taxon>
        <taxon>Cyanophyceae</taxon>
        <taxon>Nostocales</taxon>
        <taxon>Nodulariaceae</taxon>
        <taxon>Halotia</taxon>
    </lineage>
</organism>
<reference evidence="2 3" key="1">
    <citation type="journal article" date="2023" name="Limnol Oceanogr Lett">
        <title>Environmental adaptations by the intertidal Antarctic cyanobacterium Halotia branconii CENA392 as revealed using long-read genome sequencing.</title>
        <authorList>
            <person name="Dextro R.B."/>
            <person name="Delbaje E."/>
            <person name="Freitas P.N.N."/>
            <person name="Geraldes V."/>
            <person name="Pinto E."/>
            <person name="Long P.F."/>
            <person name="Fiore M.F."/>
        </authorList>
    </citation>
    <scope>NUCLEOTIDE SEQUENCE [LARGE SCALE GENOMIC DNA]</scope>
    <source>
        <strain evidence="2 3">CENA392</strain>
    </source>
</reference>
<proteinExistence type="predicted"/>
<dbReference type="InterPro" id="IPR047140">
    <property type="entry name" value="LabA"/>
</dbReference>
<dbReference type="Pfam" id="PF01936">
    <property type="entry name" value="NYN"/>
    <property type="match status" value="1"/>
</dbReference>
<keyword evidence="3" id="KW-1185">Reference proteome</keyword>
<evidence type="ECO:0000313" key="3">
    <source>
        <dbReference type="Proteomes" id="UP001223520"/>
    </source>
</evidence>
<dbReference type="EMBL" id="CP124543">
    <property type="protein sequence ID" value="WGV23898.1"/>
    <property type="molecule type" value="Genomic_DNA"/>
</dbReference>
<dbReference type="GO" id="GO:0004540">
    <property type="term" value="F:RNA nuclease activity"/>
    <property type="evidence" value="ECO:0007669"/>
    <property type="project" value="InterPro"/>
</dbReference>
<feature type="domain" description="NYN" evidence="1">
    <location>
        <begin position="56"/>
        <end position="216"/>
    </location>
</feature>
<evidence type="ECO:0000313" key="2">
    <source>
        <dbReference type="EMBL" id="WGV23898.1"/>
    </source>
</evidence>
<dbReference type="Gene3D" id="3.40.50.1010">
    <property type="entry name" value="5'-nuclease"/>
    <property type="match status" value="1"/>
</dbReference>
<dbReference type="PANTHER" id="PTHR35458:SF8">
    <property type="entry name" value="SLR0650 PROTEIN"/>
    <property type="match status" value="1"/>
</dbReference>
<name>A0AAJ6NP99_9CYAN</name>